<dbReference type="Gene3D" id="3.10.50.40">
    <property type="match status" value="1"/>
</dbReference>
<accession>A0ABV5ZMM9</accession>
<dbReference type="EC" id="5.2.1.8" evidence="4"/>
<dbReference type="PROSITE" id="PS50059">
    <property type="entry name" value="FKBP_PPIASE"/>
    <property type="match status" value="1"/>
</dbReference>
<evidence type="ECO:0000256" key="3">
    <source>
        <dbReference type="PROSITE-ProRule" id="PRU00277"/>
    </source>
</evidence>
<name>A0ABV5ZMM9_9BACT</name>
<comment type="catalytic activity">
    <reaction evidence="1 3 4">
        <text>[protein]-peptidylproline (omega=180) = [protein]-peptidylproline (omega=0)</text>
        <dbReference type="Rhea" id="RHEA:16237"/>
        <dbReference type="Rhea" id="RHEA-COMP:10747"/>
        <dbReference type="Rhea" id="RHEA-COMP:10748"/>
        <dbReference type="ChEBI" id="CHEBI:83833"/>
        <dbReference type="ChEBI" id="CHEBI:83834"/>
        <dbReference type="EC" id="5.2.1.8"/>
    </reaction>
</comment>
<evidence type="ECO:0000313" key="6">
    <source>
        <dbReference type="EMBL" id="MFB9898637.1"/>
    </source>
</evidence>
<keyword evidence="3 4" id="KW-0413">Isomerase</keyword>
<evidence type="ECO:0000256" key="2">
    <source>
        <dbReference type="ARBA" id="ARBA00023110"/>
    </source>
</evidence>
<reference evidence="6 7" key="1">
    <citation type="submission" date="2024-09" db="EMBL/GenBank/DDBJ databases">
        <authorList>
            <person name="Sun Q."/>
            <person name="Mori K."/>
        </authorList>
    </citation>
    <scope>NUCLEOTIDE SEQUENCE [LARGE SCALE GENOMIC DNA]</scope>
    <source>
        <strain evidence="6 7">ATCC 51272</strain>
    </source>
</reference>
<dbReference type="GO" id="GO:0003755">
    <property type="term" value="F:peptidyl-prolyl cis-trans isomerase activity"/>
    <property type="evidence" value="ECO:0007669"/>
    <property type="project" value="UniProtKB-EC"/>
</dbReference>
<dbReference type="InterPro" id="IPR001179">
    <property type="entry name" value="PPIase_FKBP_dom"/>
</dbReference>
<dbReference type="EMBL" id="JBHLZF010000002">
    <property type="protein sequence ID" value="MFB9898637.1"/>
    <property type="molecule type" value="Genomic_DNA"/>
</dbReference>
<organism evidence="6 7">
    <name type="scientific">Hallella seregens ATCC 51272</name>
    <dbReference type="NCBI Taxonomy" id="1336250"/>
    <lineage>
        <taxon>Bacteria</taxon>
        <taxon>Pseudomonadati</taxon>
        <taxon>Bacteroidota</taxon>
        <taxon>Bacteroidia</taxon>
        <taxon>Bacteroidales</taxon>
        <taxon>Prevotellaceae</taxon>
        <taxon>Hallella</taxon>
    </lineage>
</organism>
<keyword evidence="7" id="KW-1185">Reference proteome</keyword>
<comment type="similarity">
    <text evidence="4">Belongs to the FKBP-type PPIase family.</text>
</comment>
<evidence type="ECO:0000256" key="4">
    <source>
        <dbReference type="RuleBase" id="RU003915"/>
    </source>
</evidence>
<dbReference type="SUPFAM" id="SSF54534">
    <property type="entry name" value="FKBP-like"/>
    <property type="match status" value="1"/>
</dbReference>
<keyword evidence="2 3" id="KW-0697">Rotamase</keyword>
<dbReference type="Pfam" id="PF00254">
    <property type="entry name" value="FKBP_C"/>
    <property type="match status" value="1"/>
</dbReference>
<evidence type="ECO:0000259" key="5">
    <source>
        <dbReference type="PROSITE" id="PS50059"/>
    </source>
</evidence>
<comment type="caution">
    <text evidence="6">The sequence shown here is derived from an EMBL/GenBank/DDBJ whole genome shotgun (WGS) entry which is preliminary data.</text>
</comment>
<dbReference type="InterPro" id="IPR046357">
    <property type="entry name" value="PPIase_dom_sf"/>
</dbReference>
<dbReference type="RefSeq" id="WP_390183299.1">
    <property type="nucleotide sequence ID" value="NZ_JBHLZF010000002.1"/>
</dbReference>
<evidence type="ECO:0000256" key="1">
    <source>
        <dbReference type="ARBA" id="ARBA00000971"/>
    </source>
</evidence>
<sequence length="290" mass="31667">MALALGLASCSEATDETEEYPDWRNTNTAYWNNLYTQAQQRIAAGDTTWKIYKSWSIPDTLRTDNTYSIIVHVLKEGTGSGSPLYTDSVRVHYKGRLLPSASYPNGREFDSSWNKATSTATAAPAQFAVAGLYDGFATALQRMHIGDEWEVYMAWPLGAGTKGNAAIPAYSVLTFDINLVAYFRAGTPRSQLPRQAWHGLGERVTPQRGLVNPLVCCRFIGTYALYVPKTKHAAGAHPRCAPAACLSSYIINTGLPNGKGRFLRCKAHPLPVECSRVFAFLGPPGTLAIV</sequence>
<protein>
    <recommendedName>
        <fullName evidence="4">Peptidyl-prolyl cis-trans isomerase</fullName>
        <ecNumber evidence="4">5.2.1.8</ecNumber>
    </recommendedName>
</protein>
<evidence type="ECO:0000313" key="7">
    <source>
        <dbReference type="Proteomes" id="UP001589688"/>
    </source>
</evidence>
<gene>
    <name evidence="6" type="ORF">ACFFK8_12755</name>
</gene>
<feature type="domain" description="PPIase FKBP-type" evidence="5">
    <location>
        <begin position="86"/>
        <end position="183"/>
    </location>
</feature>
<dbReference type="Proteomes" id="UP001589688">
    <property type="component" value="Unassembled WGS sequence"/>
</dbReference>
<proteinExistence type="inferred from homology"/>